<dbReference type="GO" id="GO:0003677">
    <property type="term" value="F:DNA binding"/>
    <property type="evidence" value="ECO:0007669"/>
    <property type="project" value="InterPro"/>
</dbReference>
<dbReference type="GO" id="GO:0006351">
    <property type="term" value="P:DNA-templated transcription"/>
    <property type="evidence" value="ECO:0007669"/>
    <property type="project" value="InterPro"/>
</dbReference>
<protein>
    <recommendedName>
        <fullName evidence="2">Xylanolytic transcriptional activator regulatory domain-containing protein</fullName>
    </recommendedName>
</protein>
<sequence>MHVDDVSGSDPALKNTLTHLNTLLQPLPSKEDYTFHCSLTRLMPNIKLLPAALVIGMLQRFKTRYPIFLSSYAVNDLKLVESLCQSIYFPIKSISIGQIASMHGIFYCLLKEYEAMKDPLCQQFDFPAQIAQCEKNFIMGLETYEIMSVPSFDNILGLTMGAIKAQGEAKPFLYSSLISTAATHCQTLGYHRDMTYQNLPAEKAENMRRLFWAVYVFDKNTSLLLGKASQIQDCEIDTRYPLVPLDPSLRPWDESFILGIKLANLQGRIYGDLYSAGAALKSSYDRADAINHLVASMEQWRVDLESIDSTGVNNQQVFTLSRGNWDIMYYSTLTSIFRAASPQGTGSEINADCFKAARLGLKSHLSCFPQYQEAKLLSESDYVNWYALPHRHPWILIINLHLTNSRSVLLFSSFTPFIVTFLHAVASKSPDDIQILEDVVDTLKGVQEASRASRRLYKLCSTFAYLAKVLSQMSGSFVGIYNPRQDSLQLANGSSQPVFQPDLFQNALDVDFTDYLSPMGVSAVLDGWAERQPLSMNVFDFNSMSE</sequence>
<keyword evidence="4" id="KW-1185">Reference proteome</keyword>
<accession>A0A9W4JR78</accession>
<dbReference type="GO" id="GO:0008270">
    <property type="term" value="F:zinc ion binding"/>
    <property type="evidence" value="ECO:0007669"/>
    <property type="project" value="InterPro"/>
</dbReference>
<evidence type="ECO:0000313" key="3">
    <source>
        <dbReference type="EMBL" id="CAG8409423.1"/>
    </source>
</evidence>
<comment type="caution">
    <text evidence="3">The sequence shown here is derived from an EMBL/GenBank/DDBJ whole genome shotgun (WGS) entry which is preliminary data.</text>
</comment>
<dbReference type="SMART" id="SM00906">
    <property type="entry name" value="Fungal_trans"/>
    <property type="match status" value="1"/>
</dbReference>
<dbReference type="OrthoDB" id="5600085at2759"/>
<dbReference type="Pfam" id="PF04082">
    <property type="entry name" value="Fungal_trans"/>
    <property type="match status" value="1"/>
</dbReference>
<keyword evidence="1" id="KW-0539">Nucleus</keyword>
<reference evidence="3" key="1">
    <citation type="submission" date="2021-07" db="EMBL/GenBank/DDBJ databases">
        <authorList>
            <person name="Branca A.L. A."/>
        </authorList>
    </citation>
    <scope>NUCLEOTIDE SEQUENCE</scope>
</reference>
<dbReference type="CDD" id="cd12148">
    <property type="entry name" value="fungal_TF_MHR"/>
    <property type="match status" value="1"/>
</dbReference>
<dbReference type="InterPro" id="IPR007219">
    <property type="entry name" value="XnlR_reg_dom"/>
</dbReference>
<dbReference type="AlphaFoldDB" id="A0A9W4JR78"/>
<name>A0A9W4JR78_9EURO</name>
<dbReference type="InterPro" id="IPR050987">
    <property type="entry name" value="AtrR-like"/>
</dbReference>
<proteinExistence type="predicted"/>
<feature type="domain" description="Xylanolytic transcriptional activator regulatory" evidence="2">
    <location>
        <begin position="174"/>
        <end position="247"/>
    </location>
</feature>
<dbReference type="PANTHER" id="PTHR46910">
    <property type="entry name" value="TRANSCRIPTION FACTOR PDR1"/>
    <property type="match status" value="1"/>
</dbReference>
<dbReference type="GO" id="GO:0003700">
    <property type="term" value="F:DNA-binding transcription factor activity"/>
    <property type="evidence" value="ECO:0007669"/>
    <property type="project" value="InterPro"/>
</dbReference>
<organism evidence="3 4">
    <name type="scientific">Penicillium salamii</name>
    <dbReference type="NCBI Taxonomy" id="1612424"/>
    <lineage>
        <taxon>Eukaryota</taxon>
        <taxon>Fungi</taxon>
        <taxon>Dikarya</taxon>
        <taxon>Ascomycota</taxon>
        <taxon>Pezizomycotina</taxon>
        <taxon>Eurotiomycetes</taxon>
        <taxon>Eurotiomycetidae</taxon>
        <taxon>Eurotiales</taxon>
        <taxon>Aspergillaceae</taxon>
        <taxon>Penicillium</taxon>
    </lineage>
</organism>
<dbReference type="EMBL" id="CAJVPG010000424">
    <property type="protein sequence ID" value="CAG8409423.1"/>
    <property type="molecule type" value="Genomic_DNA"/>
</dbReference>
<evidence type="ECO:0000313" key="4">
    <source>
        <dbReference type="Proteomes" id="UP001152649"/>
    </source>
</evidence>
<evidence type="ECO:0000259" key="2">
    <source>
        <dbReference type="SMART" id="SM00906"/>
    </source>
</evidence>
<dbReference type="PANTHER" id="PTHR46910:SF5">
    <property type="entry name" value="ZN(II)2CYS6 TRANSCRIPTION FACTOR (EUROFUNG)"/>
    <property type="match status" value="1"/>
</dbReference>
<evidence type="ECO:0000256" key="1">
    <source>
        <dbReference type="ARBA" id="ARBA00023242"/>
    </source>
</evidence>
<gene>
    <name evidence="3" type="ORF">PSALAMII_LOCUS8652</name>
</gene>
<dbReference type="Proteomes" id="UP001152649">
    <property type="component" value="Unassembled WGS sequence"/>
</dbReference>